<evidence type="ECO:0000313" key="2">
    <source>
        <dbReference type="Proteomes" id="UP000189704"/>
    </source>
</evidence>
<name>A0A1U7U7Q6_CARSF</name>
<dbReference type="InterPro" id="IPR050525">
    <property type="entry name" value="ECM_Assembly_Org"/>
</dbReference>
<evidence type="ECO:0000259" key="1">
    <source>
        <dbReference type="PROSITE" id="PS50234"/>
    </source>
</evidence>
<dbReference type="PANTHER" id="PTHR24020:SF20">
    <property type="entry name" value="PH DOMAIN-CONTAINING PROTEIN"/>
    <property type="match status" value="1"/>
</dbReference>
<protein>
    <submittedName>
        <fullName evidence="3">Collagen alpha-6(VI) chain-like</fullName>
    </submittedName>
</protein>
<dbReference type="Gene3D" id="3.40.50.410">
    <property type="entry name" value="von Willebrand factor, type A domain"/>
    <property type="match status" value="1"/>
</dbReference>
<gene>
    <name evidence="3" type="primary">LOC103266096</name>
</gene>
<sequence>VDDTGTFRVLVVPPGAAYTPALEKLQRCTFCSDTCRPDASCDQAGPAPGPAPVDAAFLLDGSRNVGAAEFEDLRGFLQALLDHFEVAAEPETSVTGDRVALVSHAPPGFLPGTRRSPVRSEFNLTTYGSRRLMKRHVATAVRQLHGDALVGHALQWTLDNVFLRAPNPRRNKVIFVISAGETSPWDGETLQRESLRAKCQGYALFVVSLGPTWSAQELADLASPPLDHHLVQLGRIHRPDHGYSVRFVRAFINSVRRAINKYPPINLKTKCHRLSSTNPKQPLQQLHSFAPGPHKAALKGVAFQEAKFFQARKFLSRIVRSGRDGATHNFTSSTSLTFKTGKRVVTSAAQRGEGGDRPIWP</sequence>
<feature type="non-terminal residue" evidence="3">
    <location>
        <position position="1"/>
    </location>
</feature>
<dbReference type="CDD" id="cd01450">
    <property type="entry name" value="vWFA_subfamily_ECM"/>
    <property type="match status" value="1"/>
</dbReference>
<dbReference type="SUPFAM" id="SSF53300">
    <property type="entry name" value="vWA-like"/>
    <property type="match status" value="1"/>
</dbReference>
<dbReference type="FunFam" id="3.40.50.410:FF:000021">
    <property type="entry name" value="Collagen, type VI, alpha 3"/>
    <property type="match status" value="1"/>
</dbReference>
<proteinExistence type="predicted"/>
<dbReference type="InterPro" id="IPR002035">
    <property type="entry name" value="VWF_A"/>
</dbReference>
<dbReference type="PROSITE" id="PS50234">
    <property type="entry name" value="VWFA"/>
    <property type="match status" value="1"/>
</dbReference>
<dbReference type="Pfam" id="PF00092">
    <property type="entry name" value="VWA"/>
    <property type="match status" value="1"/>
</dbReference>
<dbReference type="RefSeq" id="XP_008061931.1">
    <property type="nucleotide sequence ID" value="XM_008063740.1"/>
</dbReference>
<dbReference type="GeneID" id="103266096"/>
<organism evidence="2 3">
    <name type="scientific">Carlito syrichta</name>
    <name type="common">Philippine tarsier</name>
    <name type="synonym">Tarsius syrichta</name>
    <dbReference type="NCBI Taxonomy" id="1868482"/>
    <lineage>
        <taxon>Eukaryota</taxon>
        <taxon>Metazoa</taxon>
        <taxon>Chordata</taxon>
        <taxon>Craniata</taxon>
        <taxon>Vertebrata</taxon>
        <taxon>Euteleostomi</taxon>
        <taxon>Mammalia</taxon>
        <taxon>Eutheria</taxon>
        <taxon>Euarchontoglires</taxon>
        <taxon>Primates</taxon>
        <taxon>Haplorrhini</taxon>
        <taxon>Tarsiiformes</taxon>
        <taxon>Tarsiidae</taxon>
        <taxon>Carlito</taxon>
    </lineage>
</organism>
<dbReference type="KEGG" id="csyr:103266096"/>
<dbReference type="PANTHER" id="PTHR24020">
    <property type="entry name" value="COLLAGEN ALPHA"/>
    <property type="match status" value="1"/>
</dbReference>
<accession>A0A1U7U7Q6</accession>
<dbReference type="Proteomes" id="UP000189704">
    <property type="component" value="Unplaced"/>
</dbReference>
<reference evidence="3" key="1">
    <citation type="submission" date="2025-08" db="UniProtKB">
        <authorList>
            <consortium name="RefSeq"/>
        </authorList>
    </citation>
    <scope>IDENTIFICATION</scope>
</reference>
<keyword evidence="2" id="KW-1185">Reference proteome</keyword>
<evidence type="ECO:0000313" key="3">
    <source>
        <dbReference type="RefSeq" id="XP_008061931.1"/>
    </source>
</evidence>
<dbReference type="InterPro" id="IPR036465">
    <property type="entry name" value="vWFA_dom_sf"/>
</dbReference>
<dbReference type="AlphaFoldDB" id="A0A1U7U7Q6"/>
<dbReference type="OrthoDB" id="4473401at2759"/>
<feature type="domain" description="VWFA" evidence="1">
    <location>
        <begin position="54"/>
        <end position="259"/>
    </location>
</feature>
<dbReference type="SMART" id="SM00327">
    <property type="entry name" value="VWA"/>
    <property type="match status" value="1"/>
</dbReference>